<sequence>MLNQISTLLVPVPLARFRHRLVAPPFTRLLVSIQQSAVRRQLILFKAPQVAMQSAKGEAVRSWGGRGATRGEFNYGSNAPLRSWGDSADLRGFPP</sequence>
<organism evidence="1 2">
    <name type="scientific">Moorena producens (strain JHB)</name>
    <dbReference type="NCBI Taxonomy" id="1454205"/>
    <lineage>
        <taxon>Bacteria</taxon>
        <taxon>Bacillati</taxon>
        <taxon>Cyanobacteriota</taxon>
        <taxon>Cyanophyceae</taxon>
        <taxon>Coleofasciculales</taxon>
        <taxon>Coleofasciculaceae</taxon>
        <taxon>Moorena</taxon>
    </lineage>
</organism>
<evidence type="ECO:0000313" key="1">
    <source>
        <dbReference type="EMBL" id="AOY81540.1"/>
    </source>
</evidence>
<dbReference type="EMBL" id="CP017708">
    <property type="protein sequence ID" value="AOY81540.1"/>
    <property type="molecule type" value="Genomic_DNA"/>
</dbReference>
<name>A0A1D9G292_MOOP1</name>
<evidence type="ECO:0000313" key="2">
    <source>
        <dbReference type="Proteomes" id="UP000176944"/>
    </source>
</evidence>
<proteinExistence type="predicted"/>
<dbReference type="AlphaFoldDB" id="A0A1D9G292"/>
<reference evidence="2" key="1">
    <citation type="submission" date="2016-10" db="EMBL/GenBank/DDBJ databases">
        <title>Comparative genomics uncovers the prolific and rare metabolic potential of the cyanobacterial genus Moorea.</title>
        <authorList>
            <person name="Leao T."/>
            <person name="Castelao G."/>
            <person name="Korobeynikov A."/>
            <person name="Monroe E.A."/>
            <person name="Podell S."/>
            <person name="Glukhov E."/>
            <person name="Allen E."/>
            <person name="Gerwick W.H."/>
            <person name="Gerwick L."/>
        </authorList>
    </citation>
    <scope>NUCLEOTIDE SEQUENCE [LARGE SCALE GENOMIC DNA]</scope>
    <source>
        <strain evidence="2">JHB</strain>
    </source>
</reference>
<gene>
    <name evidence="1" type="ORF">BJP36_18115</name>
</gene>
<protein>
    <submittedName>
        <fullName evidence="1">Uncharacterized protein</fullName>
    </submittedName>
</protein>
<dbReference type="Proteomes" id="UP000176944">
    <property type="component" value="Chromosome"/>
</dbReference>
<accession>A0A1D9G292</accession>